<organism evidence="1 2">
    <name type="scientific">Mycena albidolilacea</name>
    <dbReference type="NCBI Taxonomy" id="1033008"/>
    <lineage>
        <taxon>Eukaryota</taxon>
        <taxon>Fungi</taxon>
        <taxon>Dikarya</taxon>
        <taxon>Basidiomycota</taxon>
        <taxon>Agaricomycotina</taxon>
        <taxon>Agaricomycetes</taxon>
        <taxon>Agaricomycetidae</taxon>
        <taxon>Agaricales</taxon>
        <taxon>Marasmiineae</taxon>
        <taxon>Mycenaceae</taxon>
        <taxon>Mycena</taxon>
    </lineage>
</organism>
<evidence type="ECO:0008006" key="3">
    <source>
        <dbReference type="Google" id="ProtNLM"/>
    </source>
</evidence>
<keyword evidence="2" id="KW-1185">Reference proteome</keyword>
<proteinExistence type="predicted"/>
<evidence type="ECO:0000313" key="2">
    <source>
        <dbReference type="Proteomes" id="UP001218218"/>
    </source>
</evidence>
<protein>
    <recommendedName>
        <fullName evidence="3">F-box domain-containing protein</fullName>
    </recommendedName>
</protein>
<accession>A0AAD6ZJ16</accession>
<evidence type="ECO:0000313" key="1">
    <source>
        <dbReference type="EMBL" id="KAJ7325768.1"/>
    </source>
</evidence>
<name>A0AAD6ZJ16_9AGAR</name>
<comment type="caution">
    <text evidence="1">The sequence shown here is derived from an EMBL/GenBank/DDBJ whole genome shotgun (WGS) entry which is preliminary data.</text>
</comment>
<dbReference type="Proteomes" id="UP001218218">
    <property type="component" value="Unassembled WGS sequence"/>
</dbReference>
<gene>
    <name evidence="1" type="ORF">DFH08DRAFT_886204</name>
</gene>
<reference evidence="1" key="1">
    <citation type="submission" date="2023-03" db="EMBL/GenBank/DDBJ databases">
        <title>Massive genome expansion in bonnet fungi (Mycena s.s.) driven by repeated elements and novel gene families across ecological guilds.</title>
        <authorList>
            <consortium name="Lawrence Berkeley National Laboratory"/>
            <person name="Harder C.B."/>
            <person name="Miyauchi S."/>
            <person name="Viragh M."/>
            <person name="Kuo A."/>
            <person name="Thoen E."/>
            <person name="Andreopoulos B."/>
            <person name="Lu D."/>
            <person name="Skrede I."/>
            <person name="Drula E."/>
            <person name="Henrissat B."/>
            <person name="Morin E."/>
            <person name="Kohler A."/>
            <person name="Barry K."/>
            <person name="LaButti K."/>
            <person name="Morin E."/>
            <person name="Salamov A."/>
            <person name="Lipzen A."/>
            <person name="Mereny Z."/>
            <person name="Hegedus B."/>
            <person name="Baldrian P."/>
            <person name="Stursova M."/>
            <person name="Weitz H."/>
            <person name="Taylor A."/>
            <person name="Grigoriev I.V."/>
            <person name="Nagy L.G."/>
            <person name="Martin F."/>
            <person name="Kauserud H."/>
        </authorList>
    </citation>
    <scope>NUCLEOTIDE SEQUENCE</scope>
    <source>
        <strain evidence="1">CBHHK002</strain>
    </source>
</reference>
<dbReference type="EMBL" id="JARIHO010000043">
    <property type="protein sequence ID" value="KAJ7325768.1"/>
    <property type="molecule type" value="Genomic_DNA"/>
</dbReference>
<dbReference type="AlphaFoldDB" id="A0AAD6ZJ16"/>
<sequence>MGQFWNLVNLDTYERRHMWGELGECLFDGSPNWLSRSLRVAPKLPDRDSLIFPFEPGALYQDPMEVDRASFEPSFTPRVMYFPQPVAQSSVLAKLPAETILEVYSHLKDQDLADVVCLSITCQSLWNIGRAEICRLLEIRAVNWNFPWAGDRIICVGDYLRRDDLPDDVLSPEEVDEFTGLDEDGEYYYTLYTYPFNPIAHPRNDFTLSEVLSSTMSRLAWRPEYHVLKSLVDISYKAPKPTQPAVLRNISRLQYIRESALVT</sequence>